<dbReference type="InterPro" id="IPR006091">
    <property type="entry name" value="Acyl-CoA_Oxase/DH_mid-dom"/>
</dbReference>
<dbReference type="Pfam" id="PF02770">
    <property type="entry name" value="Acyl-CoA_dh_M"/>
    <property type="match status" value="1"/>
</dbReference>
<accession>A0ABN2PLU3</accession>
<keyword evidence="4 5" id="KW-0274">FAD</keyword>
<feature type="domain" description="Acyl-CoA dehydrogenase/oxidase C-terminal" evidence="6">
    <location>
        <begin position="235"/>
        <end position="384"/>
    </location>
</feature>
<evidence type="ECO:0000256" key="5">
    <source>
        <dbReference type="RuleBase" id="RU362125"/>
    </source>
</evidence>
<dbReference type="EMBL" id="BAAAMJ010000034">
    <property type="protein sequence ID" value="GAA1923909.1"/>
    <property type="molecule type" value="Genomic_DNA"/>
</dbReference>
<comment type="cofactor">
    <cofactor evidence="1 5">
        <name>FAD</name>
        <dbReference type="ChEBI" id="CHEBI:57692"/>
    </cofactor>
</comment>
<protein>
    <submittedName>
        <fullName evidence="9">Acyl-CoA dehydrogenase</fullName>
    </submittedName>
</protein>
<keyword evidence="5" id="KW-0560">Oxidoreductase</keyword>
<dbReference type="Gene3D" id="2.40.110.10">
    <property type="entry name" value="Butyryl-CoA Dehydrogenase, subunit A, domain 2"/>
    <property type="match status" value="1"/>
</dbReference>
<dbReference type="SUPFAM" id="SSF56645">
    <property type="entry name" value="Acyl-CoA dehydrogenase NM domain-like"/>
    <property type="match status" value="1"/>
</dbReference>
<keyword evidence="10" id="KW-1185">Reference proteome</keyword>
<proteinExistence type="inferred from homology"/>
<evidence type="ECO:0000256" key="1">
    <source>
        <dbReference type="ARBA" id="ARBA00001974"/>
    </source>
</evidence>
<evidence type="ECO:0000256" key="3">
    <source>
        <dbReference type="ARBA" id="ARBA00022630"/>
    </source>
</evidence>
<evidence type="ECO:0000259" key="8">
    <source>
        <dbReference type="Pfam" id="PF02771"/>
    </source>
</evidence>
<dbReference type="InterPro" id="IPR037069">
    <property type="entry name" value="AcylCoA_DH/ox_N_sf"/>
</dbReference>
<dbReference type="InterPro" id="IPR036250">
    <property type="entry name" value="AcylCo_DH-like_C"/>
</dbReference>
<dbReference type="InterPro" id="IPR006089">
    <property type="entry name" value="Acyl-CoA_DH_CS"/>
</dbReference>
<dbReference type="SUPFAM" id="SSF47203">
    <property type="entry name" value="Acyl-CoA dehydrogenase C-terminal domain-like"/>
    <property type="match status" value="1"/>
</dbReference>
<dbReference type="RefSeq" id="WP_344263512.1">
    <property type="nucleotide sequence ID" value="NZ_BAAAMJ010000034.1"/>
</dbReference>
<organism evidence="9 10">
    <name type="scientific">Streptomyces sodiiphilus</name>
    <dbReference type="NCBI Taxonomy" id="226217"/>
    <lineage>
        <taxon>Bacteria</taxon>
        <taxon>Bacillati</taxon>
        <taxon>Actinomycetota</taxon>
        <taxon>Actinomycetes</taxon>
        <taxon>Kitasatosporales</taxon>
        <taxon>Streptomycetaceae</taxon>
        <taxon>Streptomyces</taxon>
    </lineage>
</organism>
<evidence type="ECO:0000256" key="2">
    <source>
        <dbReference type="ARBA" id="ARBA00009347"/>
    </source>
</evidence>
<dbReference type="Pfam" id="PF00441">
    <property type="entry name" value="Acyl-CoA_dh_1"/>
    <property type="match status" value="1"/>
</dbReference>
<dbReference type="InterPro" id="IPR013786">
    <property type="entry name" value="AcylCoA_DH/ox_N"/>
</dbReference>
<keyword evidence="3 5" id="KW-0285">Flavoprotein</keyword>
<sequence>MAGAADFDLYRPAEEHDMLRESVRALAEAKIAPHAAEVDEEGRFPQEALEALVSNDLHAVHVPEEFGGAGADALAAVIVIEEIARVCGSSSLIPAVNKLGSLPLMLSGSRELQATYLTPLAKGEAMFSYCLSEPDAGSDAGGMKTRAVRDGDSWVLNGVKRWITNAGVSDFYTVMAVTDPDKRTKGISAFVVEKSDEGVSFGAPEKKLGIKGSPTREVYFDNVRIPADRMIGEENTGFATAMKTLDHTRITIAAQALGIAQGALDYAKGYVAERKQFGKPIGDFQGVQFMLADMAMKLEAARQLTYAAAAKSQRVDSDLTFFGAAAKCYASDAAMEITTDAVQLLGGYGYTRDYPVERMMRDAKITQIYEGTNQVQRIVMARNLP</sequence>
<evidence type="ECO:0000313" key="9">
    <source>
        <dbReference type="EMBL" id="GAA1923909.1"/>
    </source>
</evidence>
<feature type="domain" description="Acyl-CoA dehydrogenase/oxidase N-terminal" evidence="8">
    <location>
        <begin position="14"/>
        <end position="124"/>
    </location>
</feature>
<dbReference type="PIRSF" id="PIRSF016578">
    <property type="entry name" value="HsaA"/>
    <property type="match status" value="1"/>
</dbReference>
<evidence type="ECO:0000256" key="4">
    <source>
        <dbReference type="ARBA" id="ARBA00022827"/>
    </source>
</evidence>
<feature type="domain" description="Acyl-CoA oxidase/dehydrogenase middle" evidence="7">
    <location>
        <begin position="129"/>
        <end position="223"/>
    </location>
</feature>
<gene>
    <name evidence="9" type="ORF">GCM10009716_35370</name>
</gene>
<dbReference type="PROSITE" id="PS00073">
    <property type="entry name" value="ACYL_COA_DH_2"/>
    <property type="match status" value="1"/>
</dbReference>
<comment type="similarity">
    <text evidence="2 5">Belongs to the acyl-CoA dehydrogenase family.</text>
</comment>
<evidence type="ECO:0000313" key="10">
    <source>
        <dbReference type="Proteomes" id="UP001501303"/>
    </source>
</evidence>
<comment type="caution">
    <text evidence="9">The sequence shown here is derived from an EMBL/GenBank/DDBJ whole genome shotgun (WGS) entry which is preliminary data.</text>
</comment>
<dbReference type="Gene3D" id="1.20.140.10">
    <property type="entry name" value="Butyryl-CoA Dehydrogenase, subunit A, domain 3"/>
    <property type="match status" value="1"/>
</dbReference>
<dbReference type="InterPro" id="IPR009100">
    <property type="entry name" value="AcylCoA_DH/oxidase_NM_dom_sf"/>
</dbReference>
<dbReference type="InterPro" id="IPR009075">
    <property type="entry name" value="AcylCo_DH/oxidase_C"/>
</dbReference>
<dbReference type="InterPro" id="IPR046373">
    <property type="entry name" value="Acyl-CoA_Oxase/DH_mid-dom_sf"/>
</dbReference>
<name>A0ABN2PLU3_9ACTN</name>
<dbReference type="Pfam" id="PF02771">
    <property type="entry name" value="Acyl-CoA_dh_N"/>
    <property type="match status" value="1"/>
</dbReference>
<dbReference type="PANTHER" id="PTHR43884">
    <property type="entry name" value="ACYL-COA DEHYDROGENASE"/>
    <property type="match status" value="1"/>
</dbReference>
<dbReference type="Proteomes" id="UP001501303">
    <property type="component" value="Unassembled WGS sequence"/>
</dbReference>
<dbReference type="PANTHER" id="PTHR43884:SF12">
    <property type="entry name" value="ISOVALERYL-COA DEHYDROGENASE, MITOCHONDRIAL-RELATED"/>
    <property type="match status" value="1"/>
</dbReference>
<reference evidence="9 10" key="1">
    <citation type="journal article" date="2019" name="Int. J. Syst. Evol. Microbiol.">
        <title>The Global Catalogue of Microorganisms (GCM) 10K type strain sequencing project: providing services to taxonomists for standard genome sequencing and annotation.</title>
        <authorList>
            <consortium name="The Broad Institute Genomics Platform"/>
            <consortium name="The Broad Institute Genome Sequencing Center for Infectious Disease"/>
            <person name="Wu L."/>
            <person name="Ma J."/>
        </authorList>
    </citation>
    <scope>NUCLEOTIDE SEQUENCE [LARGE SCALE GENOMIC DNA]</scope>
    <source>
        <strain evidence="9 10">JCM 13581</strain>
    </source>
</reference>
<dbReference type="PROSITE" id="PS00072">
    <property type="entry name" value="ACYL_COA_DH_1"/>
    <property type="match status" value="1"/>
</dbReference>
<evidence type="ECO:0000259" key="7">
    <source>
        <dbReference type="Pfam" id="PF02770"/>
    </source>
</evidence>
<evidence type="ECO:0000259" key="6">
    <source>
        <dbReference type="Pfam" id="PF00441"/>
    </source>
</evidence>
<dbReference type="Gene3D" id="1.10.540.10">
    <property type="entry name" value="Acyl-CoA dehydrogenase/oxidase, N-terminal domain"/>
    <property type="match status" value="1"/>
</dbReference>